<keyword evidence="3" id="KW-1185">Reference proteome</keyword>
<sequence>MLKFNLKVMSKLLIVLFLSCMLSSCNGDASKSNKKKETETEPVVLRHAREFSIGKSADHMELKVHRKGEQGGYDIFKLVKTEAEAQGVLNTIKVPAQKIICLSSTQLTYFFALDDIDDIVAINSSRYLRHEGMRERVESGW</sequence>
<gene>
    <name evidence="2" type="ORF">JCM21142_1708</name>
</gene>
<dbReference type="Proteomes" id="UP000019402">
    <property type="component" value="Unassembled WGS sequence"/>
</dbReference>
<comment type="caution">
    <text evidence="2">The sequence shown here is derived from an EMBL/GenBank/DDBJ whole genome shotgun (WGS) entry which is preliminary data.</text>
</comment>
<organism evidence="2 3">
    <name type="scientific">Saccharicrinis fermentans DSM 9555 = JCM 21142</name>
    <dbReference type="NCBI Taxonomy" id="869213"/>
    <lineage>
        <taxon>Bacteria</taxon>
        <taxon>Pseudomonadati</taxon>
        <taxon>Bacteroidota</taxon>
        <taxon>Bacteroidia</taxon>
        <taxon>Marinilabiliales</taxon>
        <taxon>Marinilabiliaceae</taxon>
        <taxon>Saccharicrinis</taxon>
    </lineage>
</organism>
<dbReference type="PROSITE" id="PS51257">
    <property type="entry name" value="PROKAR_LIPOPROTEIN"/>
    <property type="match status" value="1"/>
</dbReference>
<evidence type="ECO:0000313" key="2">
    <source>
        <dbReference type="EMBL" id="GAF02080.1"/>
    </source>
</evidence>
<evidence type="ECO:0000313" key="3">
    <source>
        <dbReference type="Proteomes" id="UP000019402"/>
    </source>
</evidence>
<proteinExistence type="predicted"/>
<dbReference type="EMBL" id="BAMD01000005">
    <property type="protein sequence ID" value="GAF02080.1"/>
    <property type="molecule type" value="Genomic_DNA"/>
</dbReference>
<keyword evidence="1" id="KW-0732">Signal</keyword>
<dbReference type="AlphaFoldDB" id="W7XVG2"/>
<dbReference type="RefSeq" id="WP_052522087.1">
    <property type="nucleotide sequence ID" value="NZ_BAMD01000005.1"/>
</dbReference>
<evidence type="ECO:0000256" key="1">
    <source>
        <dbReference type="SAM" id="SignalP"/>
    </source>
</evidence>
<reference evidence="2 3" key="1">
    <citation type="journal article" date="2014" name="Genome Announc.">
        <title>Draft Genome Sequence of Cytophaga fermentans JCM 21142T, a Facultative Anaerobe Isolated from Marine Mud.</title>
        <authorList>
            <person name="Starns D."/>
            <person name="Oshima K."/>
            <person name="Suda W."/>
            <person name="Iino T."/>
            <person name="Yuki M."/>
            <person name="Inoue J."/>
            <person name="Kitamura K."/>
            <person name="Iida T."/>
            <person name="Darby A."/>
            <person name="Hattori M."/>
            <person name="Ohkuma M."/>
        </authorList>
    </citation>
    <scope>NUCLEOTIDE SEQUENCE [LARGE SCALE GENOMIC DNA]</scope>
    <source>
        <strain evidence="2 3">JCM 21142</strain>
    </source>
</reference>
<accession>W7XVG2</accession>
<name>W7XVG2_9BACT</name>
<feature type="signal peptide" evidence="1">
    <location>
        <begin position="1"/>
        <end position="27"/>
    </location>
</feature>
<protein>
    <submittedName>
        <fullName evidence="2">Uncharacterized protein</fullName>
    </submittedName>
</protein>
<feature type="chain" id="PRO_5004903833" evidence="1">
    <location>
        <begin position="28"/>
        <end position="141"/>
    </location>
</feature>